<evidence type="ECO:0000313" key="2">
    <source>
        <dbReference type="Proteomes" id="UP000179441"/>
    </source>
</evidence>
<evidence type="ECO:0000313" key="1">
    <source>
        <dbReference type="EMBL" id="OHU76058.1"/>
    </source>
</evidence>
<sequence length="228" mass="25532">MPTPRQIRHSYIPTKTRRFGVAKGMWESPLAVQVDSDGLRWMFGPFPGLPSAMGFVSEHVWDTDRYRHGYVCLIEPEEAAERLNRRYGSSGSDAPALFEAACRERREPLEAALRDAIEREHGAVGDGPHGDGLYAHLDVHRPWRVRLKSRDCWEGDCEHDRDEEGGCAAPVRYALWCRACTPVYVSGGEFDGEPYDECQVDWPCSPVLALCASFGVGITGKALPPDRR</sequence>
<proteinExistence type="predicted"/>
<organism evidence="1 2">
    <name type="scientific">Mycobacteroides chelonae</name>
    <name type="common">Mycobacterium chelonae</name>
    <dbReference type="NCBI Taxonomy" id="1774"/>
    <lineage>
        <taxon>Bacteria</taxon>
        <taxon>Bacillati</taxon>
        <taxon>Actinomycetota</taxon>
        <taxon>Actinomycetes</taxon>
        <taxon>Mycobacteriales</taxon>
        <taxon>Mycobacteriaceae</taxon>
        <taxon>Mycobacteroides</taxon>
    </lineage>
</organism>
<keyword evidence="2" id="KW-1185">Reference proteome</keyword>
<accession>A0A1S1LZI8</accession>
<dbReference type="Proteomes" id="UP000179441">
    <property type="component" value="Unassembled WGS sequence"/>
</dbReference>
<name>A0A1S1LZI8_MYCCH</name>
<dbReference type="AlphaFoldDB" id="A0A1S1LZI8"/>
<dbReference type="EMBL" id="MLIS01000004">
    <property type="protein sequence ID" value="OHU76058.1"/>
    <property type="molecule type" value="Genomic_DNA"/>
</dbReference>
<comment type="caution">
    <text evidence="1">The sequence shown here is derived from an EMBL/GenBank/DDBJ whole genome shotgun (WGS) entry which is preliminary data.</text>
</comment>
<protein>
    <submittedName>
        <fullName evidence="1">Uncharacterized protein</fullName>
    </submittedName>
</protein>
<reference evidence="1 2" key="1">
    <citation type="submission" date="2016-10" db="EMBL/GenBank/DDBJ databases">
        <title>Evaluation of Human, Veterinary and Environmental Mycobacterium chelonae Isolates by Core Genome Phylogenomic Analysis, Targeted Gene Comparison, and Anti-microbial Susceptibility Patterns: A Tale of Mistaken Identities.</title>
        <authorList>
            <person name="Fogelson S.B."/>
            <person name="Camus A.C."/>
            <person name="Lorenz W."/>
            <person name="Vasireddy R."/>
            <person name="Vasireddy S."/>
            <person name="Smith T."/>
            <person name="Brown-Elliott B.A."/>
            <person name="Wallace R.J.Jr."/>
            <person name="Hasan N.A."/>
            <person name="Reischl U."/>
            <person name="Sanchez S."/>
        </authorList>
    </citation>
    <scope>NUCLEOTIDE SEQUENCE [LARGE SCALE GENOMIC DNA]</scope>
    <source>
        <strain evidence="1 2">15518</strain>
    </source>
</reference>
<gene>
    <name evidence="1" type="ORF">BKG84_24490</name>
</gene>